<protein>
    <submittedName>
        <fullName evidence="3">Vegetative incompatibility protein</fullName>
    </submittedName>
</protein>
<dbReference type="InterPro" id="IPR056884">
    <property type="entry name" value="NPHP3-like_N"/>
</dbReference>
<dbReference type="SUPFAM" id="SSF52540">
    <property type="entry name" value="P-loop containing nucleoside triphosphate hydrolases"/>
    <property type="match status" value="1"/>
</dbReference>
<organism evidence="3 4">
    <name type="scientific">Drechslerella dactyloides</name>
    <name type="common">Nematode-trapping fungus</name>
    <name type="synonym">Arthrobotrys dactyloides</name>
    <dbReference type="NCBI Taxonomy" id="74499"/>
    <lineage>
        <taxon>Eukaryota</taxon>
        <taxon>Fungi</taxon>
        <taxon>Dikarya</taxon>
        <taxon>Ascomycota</taxon>
        <taxon>Pezizomycotina</taxon>
        <taxon>Orbiliomycetes</taxon>
        <taxon>Orbiliales</taxon>
        <taxon>Orbiliaceae</taxon>
        <taxon>Drechslerella</taxon>
    </lineage>
</organism>
<evidence type="ECO:0000256" key="1">
    <source>
        <dbReference type="ARBA" id="ARBA00022737"/>
    </source>
</evidence>
<dbReference type="Gene3D" id="3.40.50.300">
    <property type="entry name" value="P-loop containing nucleotide triphosphate hydrolases"/>
    <property type="match status" value="1"/>
</dbReference>
<evidence type="ECO:0000313" key="3">
    <source>
        <dbReference type="EMBL" id="KAJ6256497.1"/>
    </source>
</evidence>
<comment type="caution">
    <text evidence="3">The sequence shown here is derived from an EMBL/GenBank/DDBJ whole genome shotgun (WGS) entry which is preliminary data.</text>
</comment>
<feature type="domain" description="NACHT" evidence="2">
    <location>
        <begin position="91"/>
        <end position="241"/>
    </location>
</feature>
<keyword evidence="4" id="KW-1185">Reference proteome</keyword>
<dbReference type="Proteomes" id="UP001221413">
    <property type="component" value="Unassembled WGS sequence"/>
</dbReference>
<evidence type="ECO:0000313" key="4">
    <source>
        <dbReference type="Proteomes" id="UP001221413"/>
    </source>
</evidence>
<dbReference type="PANTHER" id="PTHR10039">
    <property type="entry name" value="AMELOGENIN"/>
    <property type="match status" value="1"/>
</dbReference>
<reference evidence="3" key="1">
    <citation type="submission" date="2023-01" db="EMBL/GenBank/DDBJ databases">
        <title>The chitinases involved in constricting ring structure development in the nematode-trapping fungus Drechslerella dactyloides.</title>
        <authorList>
            <person name="Wang R."/>
            <person name="Zhang L."/>
            <person name="Tang P."/>
            <person name="Li S."/>
            <person name="Liang L."/>
        </authorList>
    </citation>
    <scope>NUCLEOTIDE SEQUENCE</scope>
    <source>
        <strain evidence="3">YMF1.00031</strain>
    </source>
</reference>
<dbReference type="Pfam" id="PF24883">
    <property type="entry name" value="NPHP3_N"/>
    <property type="match status" value="1"/>
</dbReference>
<dbReference type="PROSITE" id="PS50837">
    <property type="entry name" value="NACHT"/>
    <property type="match status" value="1"/>
</dbReference>
<sequence length="554" mass="61869">MLSRGVQVHGDIASQSGSVFVGNPSFSANSINFNDRRDSDKYQCLRELYFTDSNVEKARLETREDILIETSYNWIFQDDSFQTWLSDEKSQILRITGEPGKGKTMAMIGIINNLAQRIPPKPSAIAFYFCRATDDKLSAFSGVIRGLLHHLLSQKSNEVLIRHLQAKFDKAGSGIFEGSTVGFALQDVLLDILQDAAFEAFYFIVDALDECKSGLNDLLKLIRTTTSKSRKIKWLVSSRNNLDVDRFFRCLDNATTINLEQHATEIGLGIQEYIENRVDILRRRHEYNTDQAKQITAALSSKAEGTFLWIHLACQSLDKTRRAKAVRSLEIMPSGLNAMYERMAQILQEINQDDEDRLLCQLILSAVTVAVRPLRVPELLAIINMASPDPEDIAMELTKLIARCGSFLSLQVVLYDFRSGAMIGKVVGSDVQTVRAAATSITLKLPVEAEDCVVKFADGRIAICSGTAGSLIVTHGDNPDLDTSAAILNKQVVHFSHGWFRMGRQAFIYTPPPYRPIRFYTSRSGIIAAEYPGGKIYTLKIDMEKLSKILDASM</sequence>
<accession>A0AAD6IU61</accession>
<evidence type="ECO:0000259" key="2">
    <source>
        <dbReference type="PROSITE" id="PS50837"/>
    </source>
</evidence>
<dbReference type="InterPro" id="IPR027417">
    <property type="entry name" value="P-loop_NTPase"/>
</dbReference>
<gene>
    <name evidence="3" type="ORF">Dda_8359</name>
</gene>
<proteinExistence type="predicted"/>
<name>A0AAD6IU61_DREDA</name>
<keyword evidence="1" id="KW-0677">Repeat</keyword>
<dbReference type="InterPro" id="IPR007111">
    <property type="entry name" value="NACHT_NTPase"/>
</dbReference>
<dbReference type="EMBL" id="JAQGDS010000012">
    <property type="protein sequence ID" value="KAJ6256497.1"/>
    <property type="molecule type" value="Genomic_DNA"/>
</dbReference>
<dbReference type="AlphaFoldDB" id="A0AAD6IU61"/>